<feature type="compositionally biased region" description="Polar residues" evidence="7">
    <location>
        <begin position="19"/>
        <end position="36"/>
    </location>
</feature>
<feature type="compositionally biased region" description="Polar residues" evidence="7">
    <location>
        <begin position="339"/>
        <end position="352"/>
    </location>
</feature>
<evidence type="ECO:0000256" key="7">
    <source>
        <dbReference type="SAM" id="MobiDB-lite"/>
    </source>
</evidence>
<evidence type="ECO:0000256" key="3">
    <source>
        <dbReference type="ARBA" id="ARBA00023015"/>
    </source>
</evidence>
<comment type="subcellular location">
    <subcellularLocation>
        <location evidence="1">Nucleus</location>
    </subcellularLocation>
</comment>
<keyword evidence="6" id="KW-0539">Nucleus</keyword>
<reference evidence="9" key="1">
    <citation type="submission" date="2020-09" db="EMBL/GenBank/DDBJ databases">
        <title>Genome-Enabled Discovery of Anthraquinone Biosynthesis in Senna tora.</title>
        <authorList>
            <person name="Kang S.-H."/>
            <person name="Pandey R.P."/>
            <person name="Lee C.-M."/>
            <person name="Sim J.-S."/>
            <person name="Jeong J.-T."/>
            <person name="Choi B.-S."/>
            <person name="Jung M."/>
            <person name="Ginzburg D."/>
            <person name="Zhao K."/>
            <person name="Won S.Y."/>
            <person name="Oh T.-J."/>
            <person name="Yu Y."/>
            <person name="Kim N.-H."/>
            <person name="Lee O.R."/>
            <person name="Lee T.-H."/>
            <person name="Bashyal P."/>
            <person name="Kim T.-S."/>
            <person name="Lee W.-H."/>
            <person name="Kawkins C."/>
            <person name="Kim C.-K."/>
            <person name="Kim J.S."/>
            <person name="Ahn B.O."/>
            <person name="Rhee S.Y."/>
            <person name="Sohng J.K."/>
        </authorList>
    </citation>
    <scope>NUCLEOTIDE SEQUENCE</scope>
    <source>
        <tissue evidence="9">Leaf</tissue>
    </source>
</reference>
<feature type="region of interest" description="Disordered" evidence="7">
    <location>
        <begin position="1"/>
        <end position="49"/>
    </location>
</feature>
<keyword evidence="2" id="KW-0677">Repeat</keyword>
<evidence type="ECO:0000259" key="8">
    <source>
        <dbReference type="PROSITE" id="PS50811"/>
    </source>
</evidence>
<comment type="caution">
    <text evidence="9">The sequence shown here is derived from an EMBL/GenBank/DDBJ whole genome shotgun (WGS) entry which is preliminary data.</text>
</comment>
<feature type="compositionally biased region" description="Basic and acidic residues" evidence="7">
    <location>
        <begin position="37"/>
        <end position="49"/>
    </location>
</feature>
<evidence type="ECO:0000256" key="6">
    <source>
        <dbReference type="ARBA" id="ARBA00023242"/>
    </source>
</evidence>
<feature type="compositionally biased region" description="Basic and acidic residues" evidence="7">
    <location>
        <begin position="355"/>
        <end position="371"/>
    </location>
</feature>
<proteinExistence type="predicted"/>
<keyword evidence="3" id="KW-0805">Transcription regulation</keyword>
<dbReference type="PANTHER" id="PTHR31221">
    <property type="entry name" value="WRKY TRANSCRIPTION FACTOR PROTEIN 1-RELATED"/>
    <property type="match status" value="1"/>
</dbReference>
<dbReference type="PROSITE" id="PS50811">
    <property type="entry name" value="WRKY"/>
    <property type="match status" value="2"/>
</dbReference>
<accession>A0A834T6X7</accession>
<dbReference type="InterPro" id="IPR036576">
    <property type="entry name" value="WRKY_dom_sf"/>
</dbReference>
<feature type="region of interest" description="Disordered" evidence="7">
    <location>
        <begin position="192"/>
        <end position="217"/>
    </location>
</feature>
<gene>
    <name evidence="9" type="ORF">G2W53_030149</name>
</gene>
<feature type="domain" description="WRKY" evidence="8">
    <location>
        <begin position="78"/>
        <end position="142"/>
    </location>
</feature>
<dbReference type="GO" id="GO:0005634">
    <property type="term" value="C:nucleus"/>
    <property type="evidence" value="ECO:0007669"/>
    <property type="project" value="UniProtKB-SubCell"/>
</dbReference>
<dbReference type="FunFam" id="2.20.25.80:FF:000006">
    <property type="entry name" value="WRKY transcription factor"/>
    <property type="match status" value="1"/>
</dbReference>
<organism evidence="9 10">
    <name type="scientific">Senna tora</name>
    <dbReference type="NCBI Taxonomy" id="362788"/>
    <lineage>
        <taxon>Eukaryota</taxon>
        <taxon>Viridiplantae</taxon>
        <taxon>Streptophyta</taxon>
        <taxon>Embryophyta</taxon>
        <taxon>Tracheophyta</taxon>
        <taxon>Spermatophyta</taxon>
        <taxon>Magnoliopsida</taxon>
        <taxon>eudicotyledons</taxon>
        <taxon>Gunneridae</taxon>
        <taxon>Pentapetalae</taxon>
        <taxon>rosids</taxon>
        <taxon>fabids</taxon>
        <taxon>Fabales</taxon>
        <taxon>Fabaceae</taxon>
        <taxon>Caesalpinioideae</taxon>
        <taxon>Cassia clade</taxon>
        <taxon>Senna</taxon>
    </lineage>
</organism>
<dbReference type="AlphaFoldDB" id="A0A834T6X7"/>
<feature type="domain" description="WRKY" evidence="8">
    <location>
        <begin position="232"/>
        <end position="298"/>
    </location>
</feature>
<dbReference type="SUPFAM" id="SSF118290">
    <property type="entry name" value="WRKY DNA-binding domain"/>
    <property type="match status" value="2"/>
</dbReference>
<feature type="region of interest" description="Disordered" evidence="7">
    <location>
        <begin position="294"/>
        <end position="325"/>
    </location>
</feature>
<dbReference type="GO" id="GO:0003700">
    <property type="term" value="F:DNA-binding transcription factor activity"/>
    <property type="evidence" value="ECO:0007669"/>
    <property type="project" value="InterPro"/>
</dbReference>
<dbReference type="InterPro" id="IPR003657">
    <property type="entry name" value="WRKY_dom"/>
</dbReference>
<name>A0A834T6X7_9FABA</name>
<keyword evidence="4" id="KW-0238">DNA-binding</keyword>
<dbReference type="OrthoDB" id="5065855at2759"/>
<dbReference type="GO" id="GO:0043565">
    <property type="term" value="F:sequence-specific DNA binding"/>
    <property type="evidence" value="ECO:0007669"/>
    <property type="project" value="InterPro"/>
</dbReference>
<dbReference type="Pfam" id="PF03106">
    <property type="entry name" value="WRKY"/>
    <property type="match status" value="2"/>
</dbReference>
<evidence type="ECO:0000256" key="1">
    <source>
        <dbReference type="ARBA" id="ARBA00004123"/>
    </source>
</evidence>
<dbReference type="SMART" id="SM00774">
    <property type="entry name" value="WRKY"/>
    <property type="match status" value="2"/>
</dbReference>
<keyword evidence="5" id="KW-0804">Transcription</keyword>
<dbReference type="InterPro" id="IPR044810">
    <property type="entry name" value="WRKY_plant"/>
</dbReference>
<feature type="region of interest" description="Disordered" evidence="7">
    <location>
        <begin position="338"/>
        <end position="371"/>
    </location>
</feature>
<evidence type="ECO:0000256" key="5">
    <source>
        <dbReference type="ARBA" id="ARBA00023163"/>
    </source>
</evidence>
<sequence length="371" mass="40857">MEIGEASARISDHVAVDVDSSTSNQAQQELSIQEGTTKQDRFSSGKSEVKDEIASMQSYSVEIANVQTNHNSGFQSESLSRVPNDGYNWRKYGQKQAKGNENSISYYKCTYINCQTKRKIVRSLDGKIIEIVYRGTHNHPEPQATMRNSSSASNPVTAEIPDHAFASHGNGQMDSVAISESSSITMGDDDFVQSSQKNRSGLDGKVEGENEGISAPGSRTVREPRVVVKTTSDVDYLDDGYIWRKYAQKVVKANPIPRSYYKCRHPGCPVRKQVEIASHDPRAVVITTYEGKHNHDAPAAQGSESHSVNRPLPNKHSAITHNTNNSINTSLQSFRAAEGQSTFTLEDSSLSTGEEDFRRSFEKSNKSGGDE</sequence>
<dbReference type="EMBL" id="JAAIUW010000009">
    <property type="protein sequence ID" value="KAF7816180.1"/>
    <property type="molecule type" value="Genomic_DNA"/>
</dbReference>
<dbReference type="Gene3D" id="2.20.25.80">
    <property type="entry name" value="WRKY domain"/>
    <property type="match status" value="2"/>
</dbReference>
<dbReference type="Proteomes" id="UP000634136">
    <property type="component" value="Unassembled WGS sequence"/>
</dbReference>
<keyword evidence="10" id="KW-1185">Reference proteome</keyword>
<evidence type="ECO:0000256" key="2">
    <source>
        <dbReference type="ARBA" id="ARBA00022737"/>
    </source>
</evidence>
<dbReference type="PANTHER" id="PTHR31221:SF1">
    <property type="entry name" value="WRKY TRANSCRIPTION FACTOR 33-RELATED"/>
    <property type="match status" value="1"/>
</dbReference>
<evidence type="ECO:0000313" key="9">
    <source>
        <dbReference type="EMBL" id="KAF7816180.1"/>
    </source>
</evidence>
<evidence type="ECO:0000256" key="4">
    <source>
        <dbReference type="ARBA" id="ARBA00023125"/>
    </source>
</evidence>
<protein>
    <submittedName>
        <fullName evidence="9">WRKY transcription factor WRKY24-like</fullName>
    </submittedName>
</protein>
<evidence type="ECO:0000313" key="10">
    <source>
        <dbReference type="Proteomes" id="UP000634136"/>
    </source>
</evidence>